<evidence type="ECO:0000313" key="1">
    <source>
        <dbReference type="EMBL" id="KAF9516179.1"/>
    </source>
</evidence>
<feature type="non-terminal residue" evidence="1">
    <location>
        <position position="1"/>
    </location>
</feature>
<gene>
    <name evidence="1" type="ORF">BS47DRAFT_1292709</name>
</gene>
<organism evidence="1 2">
    <name type="scientific">Hydnum rufescens UP504</name>
    <dbReference type="NCBI Taxonomy" id="1448309"/>
    <lineage>
        <taxon>Eukaryota</taxon>
        <taxon>Fungi</taxon>
        <taxon>Dikarya</taxon>
        <taxon>Basidiomycota</taxon>
        <taxon>Agaricomycotina</taxon>
        <taxon>Agaricomycetes</taxon>
        <taxon>Cantharellales</taxon>
        <taxon>Hydnaceae</taxon>
        <taxon>Hydnum</taxon>
    </lineage>
</organism>
<accession>A0A9P6B2A8</accession>
<dbReference type="EMBL" id="MU128942">
    <property type="protein sequence ID" value="KAF9516179.1"/>
    <property type="molecule type" value="Genomic_DNA"/>
</dbReference>
<protein>
    <submittedName>
        <fullName evidence="1">Uncharacterized protein</fullName>
    </submittedName>
</protein>
<dbReference type="OrthoDB" id="3252362at2759"/>
<name>A0A9P6B2A8_9AGAM</name>
<proteinExistence type="predicted"/>
<evidence type="ECO:0000313" key="2">
    <source>
        <dbReference type="Proteomes" id="UP000886523"/>
    </source>
</evidence>
<dbReference type="AlphaFoldDB" id="A0A9P6B2A8"/>
<comment type="caution">
    <text evidence="1">The sequence shown here is derived from an EMBL/GenBank/DDBJ whole genome shotgun (WGS) entry which is preliminary data.</text>
</comment>
<keyword evidence="2" id="KW-1185">Reference proteome</keyword>
<dbReference type="Proteomes" id="UP000886523">
    <property type="component" value="Unassembled WGS sequence"/>
</dbReference>
<sequence length="99" mass="11229">VMKAMRALMDFIYIAQYPLQSNMTLDALKLALSNFHKNKEIFIQNGSQTGSAGVIDHMNIPKVHALHRWMTNIPDLGTTNNYCTEIGETLHIVMCKMAY</sequence>
<reference evidence="1" key="1">
    <citation type="journal article" date="2020" name="Nat. Commun.">
        <title>Large-scale genome sequencing of mycorrhizal fungi provides insights into the early evolution of symbiotic traits.</title>
        <authorList>
            <person name="Miyauchi S."/>
            <person name="Kiss E."/>
            <person name="Kuo A."/>
            <person name="Drula E."/>
            <person name="Kohler A."/>
            <person name="Sanchez-Garcia M."/>
            <person name="Morin E."/>
            <person name="Andreopoulos B."/>
            <person name="Barry K.W."/>
            <person name="Bonito G."/>
            <person name="Buee M."/>
            <person name="Carver A."/>
            <person name="Chen C."/>
            <person name="Cichocki N."/>
            <person name="Clum A."/>
            <person name="Culley D."/>
            <person name="Crous P.W."/>
            <person name="Fauchery L."/>
            <person name="Girlanda M."/>
            <person name="Hayes R.D."/>
            <person name="Keri Z."/>
            <person name="LaButti K."/>
            <person name="Lipzen A."/>
            <person name="Lombard V."/>
            <person name="Magnuson J."/>
            <person name="Maillard F."/>
            <person name="Murat C."/>
            <person name="Nolan M."/>
            <person name="Ohm R.A."/>
            <person name="Pangilinan J."/>
            <person name="Pereira M.F."/>
            <person name="Perotto S."/>
            <person name="Peter M."/>
            <person name="Pfister S."/>
            <person name="Riley R."/>
            <person name="Sitrit Y."/>
            <person name="Stielow J.B."/>
            <person name="Szollosi G."/>
            <person name="Zifcakova L."/>
            <person name="Stursova M."/>
            <person name="Spatafora J.W."/>
            <person name="Tedersoo L."/>
            <person name="Vaario L.M."/>
            <person name="Yamada A."/>
            <person name="Yan M."/>
            <person name="Wang P."/>
            <person name="Xu J."/>
            <person name="Bruns T."/>
            <person name="Baldrian P."/>
            <person name="Vilgalys R."/>
            <person name="Dunand C."/>
            <person name="Henrissat B."/>
            <person name="Grigoriev I.V."/>
            <person name="Hibbett D."/>
            <person name="Nagy L.G."/>
            <person name="Martin F.M."/>
        </authorList>
    </citation>
    <scope>NUCLEOTIDE SEQUENCE</scope>
    <source>
        <strain evidence="1">UP504</strain>
    </source>
</reference>